<evidence type="ECO:0000313" key="3">
    <source>
        <dbReference type="WBParaSite" id="maker-uti_cns_0007500-snap-gene-0.3-mRNA-1"/>
    </source>
</evidence>
<proteinExistence type="predicted"/>
<protein>
    <submittedName>
        <fullName evidence="3">Uncharacterized protein</fullName>
    </submittedName>
</protein>
<sequence>MQLRPPEFNSSRRVRMSDTMQPPLPPRNSHCYQLCLTARLWANQLRHGGHLVEDSTEVRRRQFEAAQVDELTKRMAVLRLDSQQQPLQPAESECTDQRQRQAPTEPGRCSIVREKSDLKVELRQQETQAPLFHGLKRTFIGFPPPLAAKSHP</sequence>
<dbReference type="AlphaFoldDB" id="A0A1I8HQQ2"/>
<dbReference type="Proteomes" id="UP000095280">
    <property type="component" value="Unplaced"/>
</dbReference>
<evidence type="ECO:0000313" key="2">
    <source>
        <dbReference type="Proteomes" id="UP000095280"/>
    </source>
</evidence>
<feature type="region of interest" description="Disordered" evidence="1">
    <location>
        <begin position="82"/>
        <end position="110"/>
    </location>
</feature>
<dbReference type="WBParaSite" id="maker-uti_cns_0007500-snap-gene-0.3-mRNA-1">
    <property type="protein sequence ID" value="maker-uti_cns_0007500-snap-gene-0.3-mRNA-1"/>
    <property type="gene ID" value="maker-uti_cns_0007500-snap-gene-0.3"/>
</dbReference>
<reference evidence="3" key="1">
    <citation type="submission" date="2016-11" db="UniProtKB">
        <authorList>
            <consortium name="WormBaseParasite"/>
        </authorList>
    </citation>
    <scope>IDENTIFICATION</scope>
</reference>
<feature type="region of interest" description="Disordered" evidence="1">
    <location>
        <begin position="1"/>
        <end position="25"/>
    </location>
</feature>
<organism evidence="2 3">
    <name type="scientific">Macrostomum lignano</name>
    <dbReference type="NCBI Taxonomy" id="282301"/>
    <lineage>
        <taxon>Eukaryota</taxon>
        <taxon>Metazoa</taxon>
        <taxon>Spiralia</taxon>
        <taxon>Lophotrochozoa</taxon>
        <taxon>Platyhelminthes</taxon>
        <taxon>Rhabditophora</taxon>
        <taxon>Macrostomorpha</taxon>
        <taxon>Macrostomida</taxon>
        <taxon>Macrostomidae</taxon>
        <taxon>Macrostomum</taxon>
    </lineage>
</organism>
<keyword evidence="2" id="KW-1185">Reference proteome</keyword>
<name>A0A1I8HQQ2_9PLAT</name>
<evidence type="ECO:0000256" key="1">
    <source>
        <dbReference type="SAM" id="MobiDB-lite"/>
    </source>
</evidence>
<accession>A0A1I8HQQ2</accession>